<keyword evidence="8" id="KW-1185">Reference proteome</keyword>
<comment type="subcellular location">
    <subcellularLocation>
        <location evidence="1">Membrane</location>
    </subcellularLocation>
</comment>
<keyword evidence="4 5" id="KW-0472">Membrane</keyword>
<organism evidence="7 8">
    <name type="scientific">Thermosipho ferrireducens</name>
    <dbReference type="NCBI Taxonomy" id="2571116"/>
    <lineage>
        <taxon>Bacteria</taxon>
        <taxon>Thermotogati</taxon>
        <taxon>Thermotogota</taxon>
        <taxon>Thermotogae</taxon>
        <taxon>Thermotogales</taxon>
        <taxon>Fervidobacteriaceae</taxon>
        <taxon>Thermosipho</taxon>
    </lineage>
</organism>
<gene>
    <name evidence="7" type="ORF">JYK00_07265</name>
</gene>
<keyword evidence="3 5" id="KW-1133">Transmembrane helix</keyword>
<dbReference type="InterPro" id="IPR028082">
    <property type="entry name" value="Peripla_BP_I"/>
</dbReference>
<name>A0ABX7S4W1_9BACT</name>
<accession>A0ABX7S4W1</accession>
<evidence type="ECO:0000256" key="2">
    <source>
        <dbReference type="ARBA" id="ARBA00022692"/>
    </source>
</evidence>
<dbReference type="Proteomes" id="UP000671862">
    <property type="component" value="Chromosome"/>
</dbReference>
<sequence>MDLKSFHLFLALIFCVFLSLLFWYFYASNYVGFLYSVKNSSYYFPETYSGNLKLVTYSEMSAPEKVLRKFKSKGVNIVIGPTYSTTGELFAPYLEYFDVIAFSPTITSWELLNKTDRIFSFSPDNNAQINAIKNFLKARGINNILLILDPMNKKYSEEFKKLLDYFSGTEFYFYSLKTFLKKELDYKNFEAVVITITTKSAVDIISQTKSLNPNMIFVCADAAVDTELIDYAKNAKEEIYGVSFTSSLKDPVEILINDAVNAVEDHKFISAQQALRFYKNHYVRIKGNLSHFNKMGFLDRPVDIVKLTNRRINQ</sequence>
<reference evidence="7 8" key="1">
    <citation type="submission" date="2021-03" db="EMBL/GenBank/DDBJ databases">
        <title>Thermosipho ferrireducens sp.nov., an anaerobic thermophilic iron-reducing bacterium isolated from a deep-sea hydrothermal sulfide deposits.</title>
        <authorList>
            <person name="Zeng X."/>
            <person name="Chen Y."/>
            <person name="Shao Z."/>
        </authorList>
    </citation>
    <scope>NUCLEOTIDE SEQUENCE [LARGE SCALE GENOMIC DNA]</scope>
    <source>
        <strain evidence="7 8">JL129W03</strain>
    </source>
</reference>
<feature type="domain" description="Receptor ligand binding region" evidence="6">
    <location>
        <begin position="64"/>
        <end position="154"/>
    </location>
</feature>
<evidence type="ECO:0000313" key="7">
    <source>
        <dbReference type="EMBL" id="QTA37526.1"/>
    </source>
</evidence>
<evidence type="ECO:0000256" key="3">
    <source>
        <dbReference type="ARBA" id="ARBA00022989"/>
    </source>
</evidence>
<keyword evidence="2 5" id="KW-0812">Transmembrane</keyword>
<dbReference type="SUPFAM" id="SSF53822">
    <property type="entry name" value="Periplasmic binding protein-like I"/>
    <property type="match status" value="1"/>
</dbReference>
<evidence type="ECO:0000313" key="8">
    <source>
        <dbReference type="Proteomes" id="UP000671862"/>
    </source>
</evidence>
<dbReference type="InterPro" id="IPR001828">
    <property type="entry name" value="ANF_lig-bd_rcpt"/>
</dbReference>
<dbReference type="RefSeq" id="WP_207566251.1">
    <property type="nucleotide sequence ID" value="NZ_CP071446.1"/>
</dbReference>
<evidence type="ECO:0000256" key="5">
    <source>
        <dbReference type="SAM" id="Phobius"/>
    </source>
</evidence>
<feature type="transmembrane region" description="Helical" evidence="5">
    <location>
        <begin position="6"/>
        <end position="26"/>
    </location>
</feature>
<proteinExistence type="predicted"/>
<dbReference type="EMBL" id="CP071446">
    <property type="protein sequence ID" value="QTA37526.1"/>
    <property type="molecule type" value="Genomic_DNA"/>
</dbReference>
<protein>
    <recommendedName>
        <fullName evidence="6">Receptor ligand binding region domain-containing protein</fullName>
    </recommendedName>
</protein>
<evidence type="ECO:0000256" key="4">
    <source>
        <dbReference type="ARBA" id="ARBA00023136"/>
    </source>
</evidence>
<evidence type="ECO:0000256" key="1">
    <source>
        <dbReference type="ARBA" id="ARBA00004370"/>
    </source>
</evidence>
<evidence type="ECO:0000259" key="6">
    <source>
        <dbReference type="Pfam" id="PF01094"/>
    </source>
</evidence>
<dbReference type="Gene3D" id="3.40.50.2300">
    <property type="match status" value="2"/>
</dbReference>
<dbReference type="Pfam" id="PF01094">
    <property type="entry name" value="ANF_receptor"/>
    <property type="match status" value="1"/>
</dbReference>